<sequence length="535" mass="58206">MRTGTYNYLDLLALLGLVAALPFCVAIPYPDSVERRSPSNPLNIDWDPAPAPEDGPSLSAGAIRDPAYLPIQIGGIVGSYAVSLVLVAIGLLALAKTRREHLRAGEAQYAAHQPYPQYPAQTPRSLHPNVPYPLQTPKSPYKNFSRPDQSPASPIRSEYNSAFTPTSPASTLIAPGYDLAVDQSVILSDREMAQQQLEDMYKHVMEQEEAKAQGRVYQGPILPSPQQSKPGTPASQAGILKKEKNRPMGLNLDRDEKAQSRGSSILSSILKSPRKKSMKAVTISSPIMTPMSGTFPRYGEGEEMNAIPPRQYAPVPPPPVPTDRNPYFQRRNTGHTMPLTPEMSPTSTTSIDGRLDAVLARESRDTKEPSHTRDNSAMTDSSVDPVSAVSEKSTSHLIGLPTSPKPGQSFPRDSTLPASPKPGQTFQREPMQNFQRANAPAAIRMGGALPLRAYEPSLASPRMGQQTVFTRAGPLSPGLGTPFTGAAVPYSPYQPFSPVIPMTPSLVTKEDRKRMRRLEPKTPTVEMVMSADDIW</sequence>
<protein>
    <submittedName>
        <fullName evidence="4">Uncharacterized protein</fullName>
    </submittedName>
</protein>
<keyword evidence="2" id="KW-0472">Membrane</keyword>
<feature type="signal peptide" evidence="3">
    <location>
        <begin position="1"/>
        <end position="20"/>
    </location>
</feature>
<feature type="compositionally biased region" description="Polar residues" evidence="1">
    <location>
        <begin position="224"/>
        <end position="235"/>
    </location>
</feature>
<gene>
    <name evidence="4" type="ORF">CONLIGDRAFT_584319</name>
</gene>
<keyword evidence="2" id="KW-0812">Transmembrane</keyword>
<feature type="compositionally biased region" description="Basic and acidic residues" evidence="1">
    <location>
        <begin position="353"/>
        <end position="374"/>
    </location>
</feature>
<keyword evidence="3" id="KW-0732">Signal</keyword>
<feature type="compositionally biased region" description="Basic and acidic residues" evidence="1">
    <location>
        <begin position="240"/>
        <end position="259"/>
    </location>
</feature>
<feature type="transmembrane region" description="Helical" evidence="2">
    <location>
        <begin position="71"/>
        <end position="94"/>
    </location>
</feature>
<feature type="region of interest" description="Disordered" evidence="1">
    <location>
        <begin position="332"/>
        <end position="428"/>
    </location>
</feature>
<evidence type="ECO:0000313" key="4">
    <source>
        <dbReference type="EMBL" id="OIW24359.1"/>
    </source>
</evidence>
<feature type="compositionally biased region" description="Polar residues" evidence="1">
    <location>
        <begin position="260"/>
        <end position="270"/>
    </location>
</feature>
<accession>A0A1J7I9L8</accession>
<feature type="chain" id="PRO_5012588724" evidence="3">
    <location>
        <begin position="21"/>
        <end position="535"/>
    </location>
</feature>
<organism evidence="4 5">
    <name type="scientific">Coniochaeta ligniaria NRRL 30616</name>
    <dbReference type="NCBI Taxonomy" id="1408157"/>
    <lineage>
        <taxon>Eukaryota</taxon>
        <taxon>Fungi</taxon>
        <taxon>Dikarya</taxon>
        <taxon>Ascomycota</taxon>
        <taxon>Pezizomycotina</taxon>
        <taxon>Sordariomycetes</taxon>
        <taxon>Sordariomycetidae</taxon>
        <taxon>Coniochaetales</taxon>
        <taxon>Coniochaetaceae</taxon>
        <taxon>Coniochaeta</taxon>
    </lineage>
</organism>
<proteinExistence type="predicted"/>
<dbReference type="EMBL" id="KV875103">
    <property type="protein sequence ID" value="OIW24359.1"/>
    <property type="molecule type" value="Genomic_DNA"/>
</dbReference>
<dbReference type="InParanoid" id="A0A1J7I9L8"/>
<reference evidence="4 5" key="1">
    <citation type="submission" date="2016-10" db="EMBL/GenBank/DDBJ databases">
        <title>Draft genome sequence of Coniochaeta ligniaria NRRL30616, a lignocellulolytic fungus for bioabatement of inhibitors in plant biomass hydrolysates.</title>
        <authorList>
            <consortium name="DOE Joint Genome Institute"/>
            <person name="Jimenez D.J."/>
            <person name="Hector R.E."/>
            <person name="Riley R."/>
            <person name="Sun H."/>
            <person name="Grigoriev I.V."/>
            <person name="Van Elsas J.D."/>
            <person name="Nichols N.N."/>
        </authorList>
    </citation>
    <scope>NUCLEOTIDE SEQUENCE [LARGE SCALE GENOMIC DNA]</scope>
    <source>
        <strain evidence="4 5">NRRL 30616</strain>
    </source>
</reference>
<dbReference type="Proteomes" id="UP000182658">
    <property type="component" value="Unassembled WGS sequence"/>
</dbReference>
<evidence type="ECO:0000256" key="2">
    <source>
        <dbReference type="SAM" id="Phobius"/>
    </source>
</evidence>
<feature type="compositionally biased region" description="Polar residues" evidence="1">
    <location>
        <begin position="146"/>
        <end position="157"/>
    </location>
</feature>
<feature type="region of interest" description="Disordered" evidence="1">
    <location>
        <begin position="35"/>
        <end position="58"/>
    </location>
</feature>
<feature type="compositionally biased region" description="Polar residues" evidence="1">
    <location>
        <begin position="375"/>
        <end position="396"/>
    </location>
</feature>
<feature type="region of interest" description="Disordered" evidence="1">
    <location>
        <begin position="218"/>
        <end position="280"/>
    </location>
</feature>
<keyword evidence="2" id="KW-1133">Transmembrane helix</keyword>
<feature type="region of interest" description="Disordered" evidence="1">
    <location>
        <begin position="137"/>
        <end position="157"/>
    </location>
</feature>
<dbReference type="AlphaFoldDB" id="A0A1J7I9L8"/>
<evidence type="ECO:0000256" key="3">
    <source>
        <dbReference type="SAM" id="SignalP"/>
    </source>
</evidence>
<evidence type="ECO:0000313" key="5">
    <source>
        <dbReference type="Proteomes" id="UP000182658"/>
    </source>
</evidence>
<dbReference type="STRING" id="1408157.A0A1J7I9L8"/>
<keyword evidence="5" id="KW-1185">Reference proteome</keyword>
<evidence type="ECO:0000256" key="1">
    <source>
        <dbReference type="SAM" id="MobiDB-lite"/>
    </source>
</evidence>
<name>A0A1J7I9L8_9PEZI</name>
<dbReference type="OrthoDB" id="4524805at2759"/>